<evidence type="ECO:0008006" key="4">
    <source>
        <dbReference type="Google" id="ProtNLM"/>
    </source>
</evidence>
<feature type="repeat" description="ANK" evidence="1">
    <location>
        <begin position="186"/>
        <end position="218"/>
    </location>
</feature>
<sequence length="462" mass="52900">MAYRPDSDSDSDCFSDDPDYEYFKTRTRQIANQNKSTQVLSEADRKEQECQQLYKSICNGDIAAVQQVLHSGYDINSPVYDNWTSIQLAVSFGKYEITELLVASGANVNSDRDGYTALMMACNCPSQTSPYSDTMKIIKLLVEKGANVKSINHKRMTALMLAASNGHLVAVKYLLPLSNKDAVDNQGWNALYWAVSTNQIETVSYLLEQNLDYSKPDVRNNTAIDIAKNSNLIQILELFPKEKEDVIFSTIQDRALAFEESFSLWKTGKRPQFFVDICNMLYGIMSEPLIELLAKKNITLSEFLSITDADLQNLGVKLPYQRAKILGVIYKFHKYPYHPKSLYVMPLTEKYSNHDVAIQVLSTVKQVIAMEGSIEFILKNFDESQRFQNDKDLARTLKSVKHNIALCEKSTKNLMQRAEQWDRTIRPADLITKDSYSWKIRFPWRKLIFSLTVCSIIFMFKL</sequence>
<dbReference type="AlphaFoldDB" id="A0A9P0LJM1"/>
<dbReference type="PANTHER" id="PTHR24157">
    <property type="entry name" value="ANKYRIN REPEAT, SAM AND BASIC LEUCINE ZIPPER DOMAIN-CONTAINING PROTEIN 1"/>
    <property type="match status" value="1"/>
</dbReference>
<name>A0A9P0LJM1_ACAOB</name>
<dbReference type="InterPro" id="IPR013761">
    <property type="entry name" value="SAM/pointed_sf"/>
</dbReference>
<dbReference type="GO" id="GO:0071546">
    <property type="term" value="C:pi-body"/>
    <property type="evidence" value="ECO:0007669"/>
    <property type="project" value="TreeGrafter"/>
</dbReference>
<gene>
    <name evidence="2" type="ORF">ACAOBT_LOCUS25241</name>
</gene>
<dbReference type="Pfam" id="PF12796">
    <property type="entry name" value="Ank_2"/>
    <property type="match status" value="2"/>
</dbReference>
<dbReference type="EMBL" id="CAKOFQ010007383">
    <property type="protein sequence ID" value="CAH1999899.1"/>
    <property type="molecule type" value="Genomic_DNA"/>
</dbReference>
<dbReference type="PANTHER" id="PTHR24157:SF3">
    <property type="entry name" value="ANKYRIN REPEAT, SAM AND BASIC LEUCINE ZIPPER DOMAIN-CONTAINING PROTEIN 1"/>
    <property type="match status" value="1"/>
</dbReference>
<dbReference type="SMART" id="SM00248">
    <property type="entry name" value="ANK"/>
    <property type="match status" value="5"/>
</dbReference>
<keyword evidence="1" id="KW-0040">ANK repeat</keyword>
<dbReference type="Proteomes" id="UP001152888">
    <property type="component" value="Unassembled WGS sequence"/>
</dbReference>
<evidence type="ECO:0000313" key="2">
    <source>
        <dbReference type="EMBL" id="CAH1999899.1"/>
    </source>
</evidence>
<evidence type="ECO:0000313" key="3">
    <source>
        <dbReference type="Proteomes" id="UP001152888"/>
    </source>
</evidence>
<accession>A0A9P0LJM1</accession>
<proteinExistence type="predicted"/>
<reference evidence="2" key="1">
    <citation type="submission" date="2022-03" db="EMBL/GenBank/DDBJ databases">
        <authorList>
            <person name="Sayadi A."/>
        </authorList>
    </citation>
    <scope>NUCLEOTIDE SEQUENCE</scope>
</reference>
<dbReference type="Gene3D" id="1.10.150.50">
    <property type="entry name" value="Transcription Factor, Ets-1"/>
    <property type="match status" value="1"/>
</dbReference>
<organism evidence="2 3">
    <name type="scientific">Acanthoscelides obtectus</name>
    <name type="common">Bean weevil</name>
    <name type="synonym">Bruchus obtectus</name>
    <dbReference type="NCBI Taxonomy" id="200917"/>
    <lineage>
        <taxon>Eukaryota</taxon>
        <taxon>Metazoa</taxon>
        <taxon>Ecdysozoa</taxon>
        <taxon>Arthropoda</taxon>
        <taxon>Hexapoda</taxon>
        <taxon>Insecta</taxon>
        <taxon>Pterygota</taxon>
        <taxon>Neoptera</taxon>
        <taxon>Endopterygota</taxon>
        <taxon>Coleoptera</taxon>
        <taxon>Polyphaga</taxon>
        <taxon>Cucujiformia</taxon>
        <taxon>Chrysomeloidea</taxon>
        <taxon>Chrysomelidae</taxon>
        <taxon>Bruchinae</taxon>
        <taxon>Bruchini</taxon>
        <taxon>Acanthoscelides</taxon>
    </lineage>
</organism>
<dbReference type="PROSITE" id="PS50088">
    <property type="entry name" value="ANK_REPEAT"/>
    <property type="match status" value="3"/>
</dbReference>
<dbReference type="InterPro" id="IPR036770">
    <property type="entry name" value="Ankyrin_rpt-contain_sf"/>
</dbReference>
<evidence type="ECO:0000256" key="1">
    <source>
        <dbReference type="PROSITE-ProRule" id="PRU00023"/>
    </source>
</evidence>
<comment type="caution">
    <text evidence="2">The sequence shown here is derived from an EMBL/GenBank/DDBJ whole genome shotgun (WGS) entry which is preliminary data.</text>
</comment>
<feature type="repeat" description="ANK" evidence="1">
    <location>
        <begin position="81"/>
        <end position="113"/>
    </location>
</feature>
<dbReference type="SUPFAM" id="SSF47769">
    <property type="entry name" value="SAM/Pointed domain"/>
    <property type="match status" value="1"/>
</dbReference>
<dbReference type="PROSITE" id="PS50297">
    <property type="entry name" value="ANK_REP_REGION"/>
    <property type="match status" value="1"/>
</dbReference>
<dbReference type="OrthoDB" id="439236at2759"/>
<dbReference type="Gene3D" id="1.25.40.20">
    <property type="entry name" value="Ankyrin repeat-containing domain"/>
    <property type="match status" value="1"/>
</dbReference>
<protein>
    <recommendedName>
        <fullName evidence="4">Ankyrin repeat, SAM and basic leucine zipper domain-containing protein 1</fullName>
    </recommendedName>
</protein>
<dbReference type="SUPFAM" id="SSF48403">
    <property type="entry name" value="Ankyrin repeat"/>
    <property type="match status" value="1"/>
</dbReference>
<dbReference type="InterPro" id="IPR002110">
    <property type="entry name" value="Ankyrin_rpt"/>
</dbReference>
<keyword evidence="3" id="KW-1185">Reference proteome</keyword>
<feature type="repeat" description="ANK" evidence="1">
    <location>
        <begin position="113"/>
        <end position="153"/>
    </location>
</feature>